<dbReference type="AlphaFoldDB" id="A0A0C1QX84"/>
<dbReference type="GO" id="GO:0003723">
    <property type="term" value="F:RNA binding"/>
    <property type="evidence" value="ECO:0007669"/>
    <property type="project" value="InterPro"/>
</dbReference>
<dbReference type="EMBL" id="AYSO01000019">
    <property type="protein sequence ID" value="KIE45617.1"/>
    <property type="molecule type" value="Genomic_DNA"/>
</dbReference>
<comment type="function">
    <text evidence="4">Formation of pseudouridine at positions 38, 39 and 40 in the anticodon stem and loop of transfer RNAs.</text>
</comment>
<dbReference type="Gene3D" id="3.30.70.580">
    <property type="entry name" value="Pseudouridine synthase I, catalytic domain, N-terminal subdomain"/>
    <property type="match status" value="1"/>
</dbReference>
<dbReference type="OrthoDB" id="9811823at2"/>
<reference evidence="9 10" key="1">
    <citation type="journal article" date="2015" name="Infect. Genet. Evol.">
        <title>Genomic sequences of six botulinum neurotoxin-producing strains representing three clostridial species illustrate the mobility and diversity of botulinum neurotoxin genes.</title>
        <authorList>
            <person name="Smith T.J."/>
            <person name="Hill K.K."/>
            <person name="Xie G."/>
            <person name="Foley B.T."/>
            <person name="Williamson C.H."/>
            <person name="Foster J.T."/>
            <person name="Johnson S.L."/>
            <person name="Chertkov O."/>
            <person name="Teshima H."/>
            <person name="Gibbons H.S."/>
            <person name="Johnsky L.A."/>
            <person name="Karavis M.A."/>
            <person name="Smith L.A."/>
        </authorList>
    </citation>
    <scope>NUCLEOTIDE SEQUENCE [LARGE SCALE GENOMIC DNA]</scope>
    <source>
        <strain evidence="9 10">CDC 2741</strain>
    </source>
</reference>
<dbReference type="SUPFAM" id="SSF55120">
    <property type="entry name" value="Pseudouridine synthase"/>
    <property type="match status" value="1"/>
</dbReference>
<proteinExistence type="inferred from homology"/>
<dbReference type="InterPro" id="IPR001406">
    <property type="entry name" value="PsdUridine_synth_TruA"/>
</dbReference>
<evidence type="ECO:0000256" key="1">
    <source>
        <dbReference type="ARBA" id="ARBA00009375"/>
    </source>
</evidence>
<sequence>MKNLKLTIEYDGSRYKGWQRLGDNDNTIQGKIEAVLSKMTSEKIELIGCGRTDGGVHAENYIANFHTNCMLSKEMMIDYLYEFLPEDIVVKEIEEVEERFHARYNAKAKTYIYRINNSKFRNVFNRKYVYHIDKKLNLENMIKASKILVGTHDFQSFTTLKTKKKSTVRTINYININKNEDLIEIEFNGDGFLWNMVRIITGTLLEVGTGKISVDEVKTILDKKKREEAGPIAQAKGLYLKEVIYNNLK</sequence>
<protein>
    <recommendedName>
        <fullName evidence="4">tRNA pseudouridine synthase A</fullName>
        <ecNumber evidence="4">5.4.99.12</ecNumber>
    </recommendedName>
    <alternativeName>
        <fullName evidence="4">tRNA pseudouridine(38-40) synthase</fullName>
    </alternativeName>
    <alternativeName>
        <fullName evidence="4">tRNA pseudouridylate synthase I</fullName>
    </alternativeName>
    <alternativeName>
        <fullName evidence="4">tRNA-uridine isomerase I</fullName>
    </alternativeName>
</protein>
<dbReference type="Proteomes" id="UP000031366">
    <property type="component" value="Unassembled WGS sequence"/>
</dbReference>
<feature type="active site" description="Nucleophile" evidence="4 5">
    <location>
        <position position="53"/>
    </location>
</feature>
<evidence type="ECO:0000256" key="2">
    <source>
        <dbReference type="ARBA" id="ARBA00022694"/>
    </source>
</evidence>
<evidence type="ECO:0000313" key="10">
    <source>
        <dbReference type="Proteomes" id="UP000031366"/>
    </source>
</evidence>
<evidence type="ECO:0000256" key="5">
    <source>
        <dbReference type="PIRSR" id="PIRSR001430-1"/>
    </source>
</evidence>
<name>A0A0C1QX84_9CLOT</name>
<comment type="similarity">
    <text evidence="1 4 7">Belongs to the tRNA pseudouridine synthase TruA family.</text>
</comment>
<dbReference type="PIRSF" id="PIRSF001430">
    <property type="entry name" value="tRNA_psdUrid_synth"/>
    <property type="match status" value="1"/>
</dbReference>
<dbReference type="CDD" id="cd02570">
    <property type="entry name" value="PseudoU_synth_EcTruA"/>
    <property type="match status" value="1"/>
</dbReference>
<dbReference type="InterPro" id="IPR020095">
    <property type="entry name" value="PsdUridine_synth_TruA_C"/>
</dbReference>
<dbReference type="PANTHER" id="PTHR11142:SF22">
    <property type="entry name" value="TRNA PSEUDOURIDINE SYNTHASE A 2"/>
    <property type="match status" value="1"/>
</dbReference>
<dbReference type="EC" id="5.4.99.12" evidence="4"/>
<evidence type="ECO:0000256" key="7">
    <source>
        <dbReference type="RuleBase" id="RU003792"/>
    </source>
</evidence>
<evidence type="ECO:0000256" key="3">
    <source>
        <dbReference type="ARBA" id="ARBA00023235"/>
    </source>
</evidence>
<organism evidence="9 10">
    <name type="scientific">Clostridium argentinense CDC 2741</name>
    <dbReference type="NCBI Taxonomy" id="1418104"/>
    <lineage>
        <taxon>Bacteria</taxon>
        <taxon>Bacillati</taxon>
        <taxon>Bacillota</taxon>
        <taxon>Clostridia</taxon>
        <taxon>Eubacteriales</taxon>
        <taxon>Clostridiaceae</taxon>
        <taxon>Clostridium</taxon>
    </lineage>
</organism>
<dbReference type="Gene3D" id="3.30.70.660">
    <property type="entry name" value="Pseudouridine synthase I, catalytic domain, C-terminal subdomain"/>
    <property type="match status" value="1"/>
</dbReference>
<keyword evidence="3 4" id="KW-0413">Isomerase</keyword>
<feature type="binding site" evidence="4 6">
    <location>
        <position position="111"/>
    </location>
    <ligand>
        <name>substrate</name>
    </ligand>
</feature>
<dbReference type="RefSeq" id="WP_039635017.1">
    <property type="nucleotide sequence ID" value="NZ_AYSO01000019.1"/>
</dbReference>
<comment type="caution">
    <text evidence="4">Lacks conserved residue(s) required for the propagation of feature annotation.</text>
</comment>
<dbReference type="FunFam" id="3.30.70.580:FF:000001">
    <property type="entry name" value="tRNA pseudouridine synthase A"/>
    <property type="match status" value="1"/>
</dbReference>
<dbReference type="InterPro" id="IPR020097">
    <property type="entry name" value="PsdUridine_synth_TruA_a/b_dom"/>
</dbReference>
<dbReference type="InterPro" id="IPR020103">
    <property type="entry name" value="PsdUridine_synth_cat_dom_sf"/>
</dbReference>
<feature type="domain" description="Pseudouridine synthase I TruA alpha/beta" evidence="8">
    <location>
        <begin position="144"/>
        <end position="246"/>
    </location>
</feature>
<dbReference type="HAMAP" id="MF_00171">
    <property type="entry name" value="TruA"/>
    <property type="match status" value="1"/>
</dbReference>
<dbReference type="GO" id="GO:0160147">
    <property type="term" value="F:tRNA pseudouridine(38-40) synthase activity"/>
    <property type="evidence" value="ECO:0007669"/>
    <property type="project" value="UniProtKB-EC"/>
</dbReference>
<keyword evidence="2 4" id="KW-0819">tRNA processing</keyword>
<evidence type="ECO:0000256" key="4">
    <source>
        <dbReference type="HAMAP-Rule" id="MF_00171"/>
    </source>
</evidence>
<keyword evidence="10" id="KW-1185">Reference proteome</keyword>
<evidence type="ECO:0000256" key="6">
    <source>
        <dbReference type="PIRSR" id="PIRSR001430-2"/>
    </source>
</evidence>
<dbReference type="Pfam" id="PF01416">
    <property type="entry name" value="PseudoU_synth_1"/>
    <property type="match status" value="2"/>
</dbReference>
<evidence type="ECO:0000313" key="9">
    <source>
        <dbReference type="EMBL" id="KIE45617.1"/>
    </source>
</evidence>
<comment type="caution">
    <text evidence="9">The sequence shown here is derived from an EMBL/GenBank/DDBJ whole genome shotgun (WGS) entry which is preliminary data.</text>
</comment>
<dbReference type="InterPro" id="IPR020094">
    <property type="entry name" value="TruA/RsuA/RluB/E/F_N"/>
</dbReference>
<comment type="subunit">
    <text evidence="4">Homodimer.</text>
</comment>
<comment type="catalytic activity">
    <reaction evidence="4 7">
        <text>uridine(38/39/40) in tRNA = pseudouridine(38/39/40) in tRNA</text>
        <dbReference type="Rhea" id="RHEA:22376"/>
        <dbReference type="Rhea" id="RHEA-COMP:10085"/>
        <dbReference type="Rhea" id="RHEA-COMP:10087"/>
        <dbReference type="ChEBI" id="CHEBI:65314"/>
        <dbReference type="ChEBI" id="CHEBI:65315"/>
        <dbReference type="EC" id="5.4.99.12"/>
    </reaction>
</comment>
<evidence type="ECO:0000259" key="8">
    <source>
        <dbReference type="Pfam" id="PF01416"/>
    </source>
</evidence>
<dbReference type="GO" id="GO:0031119">
    <property type="term" value="P:tRNA pseudouridine synthesis"/>
    <property type="evidence" value="ECO:0007669"/>
    <property type="project" value="UniProtKB-UniRule"/>
</dbReference>
<dbReference type="PANTHER" id="PTHR11142">
    <property type="entry name" value="PSEUDOURIDYLATE SYNTHASE"/>
    <property type="match status" value="1"/>
</dbReference>
<gene>
    <name evidence="4 9" type="primary">truA</name>
    <name evidence="9" type="ORF">U732_2524</name>
</gene>
<dbReference type="STRING" id="29341.RSJ17_21630"/>
<dbReference type="NCBIfam" id="TIGR00071">
    <property type="entry name" value="hisT_truA"/>
    <property type="match status" value="1"/>
</dbReference>
<accession>A0A0C1QX84</accession>
<feature type="domain" description="Pseudouridine synthase I TruA alpha/beta" evidence="8">
    <location>
        <begin position="8"/>
        <end position="105"/>
    </location>
</feature>